<evidence type="ECO:0000256" key="1">
    <source>
        <dbReference type="SAM" id="MobiDB-lite"/>
    </source>
</evidence>
<accession>A0ABQ9Z0K6</accession>
<keyword evidence="3" id="KW-1185">Reference proteome</keyword>
<proteinExistence type="predicted"/>
<reference evidence="2 3" key="1">
    <citation type="journal article" date="2023" name="Nucleic Acids Res.">
        <title>The hologenome of Daphnia magna reveals possible DNA methylation and microbiome-mediated evolution of the host genome.</title>
        <authorList>
            <person name="Chaturvedi A."/>
            <person name="Li X."/>
            <person name="Dhandapani V."/>
            <person name="Marshall H."/>
            <person name="Kissane S."/>
            <person name="Cuenca-Cambronero M."/>
            <person name="Asole G."/>
            <person name="Calvet F."/>
            <person name="Ruiz-Romero M."/>
            <person name="Marangio P."/>
            <person name="Guigo R."/>
            <person name="Rago D."/>
            <person name="Mirbahai L."/>
            <person name="Eastwood N."/>
            <person name="Colbourne J.K."/>
            <person name="Zhou J."/>
            <person name="Mallon E."/>
            <person name="Orsini L."/>
        </authorList>
    </citation>
    <scope>NUCLEOTIDE SEQUENCE [LARGE SCALE GENOMIC DNA]</scope>
    <source>
        <strain evidence="2">LRV0_1</strain>
    </source>
</reference>
<comment type="caution">
    <text evidence="2">The sequence shown here is derived from an EMBL/GenBank/DDBJ whole genome shotgun (WGS) entry which is preliminary data.</text>
</comment>
<dbReference type="EMBL" id="JAOYFB010000002">
    <property type="protein sequence ID" value="KAK4006354.1"/>
    <property type="molecule type" value="Genomic_DNA"/>
</dbReference>
<name>A0ABQ9Z0K6_9CRUS</name>
<feature type="region of interest" description="Disordered" evidence="1">
    <location>
        <begin position="48"/>
        <end position="75"/>
    </location>
</feature>
<sequence>MGQIEEETTKESVRLGFCSNGLVTRSSFEFILSRHGGVQVGCLRAAQTQRTPSVSRNVPDSTQRSRRKKMMASTI</sequence>
<organism evidence="2 3">
    <name type="scientific">Daphnia magna</name>
    <dbReference type="NCBI Taxonomy" id="35525"/>
    <lineage>
        <taxon>Eukaryota</taxon>
        <taxon>Metazoa</taxon>
        <taxon>Ecdysozoa</taxon>
        <taxon>Arthropoda</taxon>
        <taxon>Crustacea</taxon>
        <taxon>Branchiopoda</taxon>
        <taxon>Diplostraca</taxon>
        <taxon>Cladocera</taxon>
        <taxon>Anomopoda</taxon>
        <taxon>Daphniidae</taxon>
        <taxon>Daphnia</taxon>
    </lineage>
</organism>
<evidence type="ECO:0000313" key="3">
    <source>
        <dbReference type="Proteomes" id="UP001234178"/>
    </source>
</evidence>
<feature type="compositionally biased region" description="Polar residues" evidence="1">
    <location>
        <begin position="48"/>
        <end position="62"/>
    </location>
</feature>
<protein>
    <submittedName>
        <fullName evidence="2">Uncharacterized protein</fullName>
    </submittedName>
</protein>
<dbReference type="Proteomes" id="UP001234178">
    <property type="component" value="Unassembled WGS sequence"/>
</dbReference>
<evidence type="ECO:0000313" key="2">
    <source>
        <dbReference type="EMBL" id="KAK4006354.1"/>
    </source>
</evidence>
<feature type="compositionally biased region" description="Basic residues" evidence="1">
    <location>
        <begin position="64"/>
        <end position="75"/>
    </location>
</feature>
<gene>
    <name evidence="2" type="ORF">OUZ56_011508</name>
</gene>